<comment type="caution">
    <text evidence="1">The sequence shown here is derived from an EMBL/GenBank/DDBJ whole genome shotgun (WGS) entry which is preliminary data.</text>
</comment>
<name>A0A9D3WA28_9ROSI</name>
<proteinExistence type="predicted"/>
<dbReference type="PANTHER" id="PTHR31286">
    <property type="entry name" value="GLYCINE-RICH CELL WALL STRUCTURAL PROTEIN 1.8-LIKE"/>
    <property type="match status" value="1"/>
</dbReference>
<evidence type="ECO:0008006" key="3">
    <source>
        <dbReference type="Google" id="ProtNLM"/>
    </source>
</evidence>
<sequence>MVRTWTRSFSTDQAYSNNLLVWVRLPELLEGMYTKSLLKFIDGVIGLVARIDQNTDNRAGGQFFRIQVFVDLDQPLVSKILTNGRIQRIENESLPVVCFDRGRYEHRREIYSYRSDKEKEPPMVEDPLPWNIIEISNYGEEGRYGLWMFVERKQRRGNRSASTNSVKVTMASGSKRFRCESLGENMGNNLRDFGQGINVGDMVQVDKV</sequence>
<dbReference type="OrthoDB" id="1926761at2759"/>
<keyword evidence="2" id="KW-1185">Reference proteome</keyword>
<dbReference type="EMBL" id="JAIQCV010000003">
    <property type="protein sequence ID" value="KAH1114535.1"/>
    <property type="molecule type" value="Genomic_DNA"/>
</dbReference>
<dbReference type="Proteomes" id="UP000828251">
    <property type="component" value="Unassembled WGS sequence"/>
</dbReference>
<evidence type="ECO:0000313" key="1">
    <source>
        <dbReference type="EMBL" id="KAH1114535.1"/>
    </source>
</evidence>
<evidence type="ECO:0000313" key="2">
    <source>
        <dbReference type="Proteomes" id="UP000828251"/>
    </source>
</evidence>
<dbReference type="InterPro" id="IPR040256">
    <property type="entry name" value="At4g02000-like"/>
</dbReference>
<reference evidence="1 2" key="1">
    <citation type="journal article" date="2021" name="Plant Biotechnol. J.">
        <title>Multi-omics assisted identification of the key and species-specific regulatory components of drought-tolerant mechanisms in Gossypium stocksii.</title>
        <authorList>
            <person name="Yu D."/>
            <person name="Ke L."/>
            <person name="Zhang D."/>
            <person name="Wu Y."/>
            <person name="Sun Y."/>
            <person name="Mei J."/>
            <person name="Sun J."/>
            <person name="Sun Y."/>
        </authorList>
    </citation>
    <scope>NUCLEOTIDE SEQUENCE [LARGE SCALE GENOMIC DNA]</scope>
    <source>
        <strain evidence="2">cv. E1</strain>
        <tissue evidence="1">Leaf</tissue>
    </source>
</reference>
<dbReference type="AlphaFoldDB" id="A0A9D3WA28"/>
<gene>
    <name evidence="1" type="ORF">J1N35_007913</name>
</gene>
<organism evidence="1 2">
    <name type="scientific">Gossypium stocksii</name>
    <dbReference type="NCBI Taxonomy" id="47602"/>
    <lineage>
        <taxon>Eukaryota</taxon>
        <taxon>Viridiplantae</taxon>
        <taxon>Streptophyta</taxon>
        <taxon>Embryophyta</taxon>
        <taxon>Tracheophyta</taxon>
        <taxon>Spermatophyta</taxon>
        <taxon>Magnoliopsida</taxon>
        <taxon>eudicotyledons</taxon>
        <taxon>Gunneridae</taxon>
        <taxon>Pentapetalae</taxon>
        <taxon>rosids</taxon>
        <taxon>malvids</taxon>
        <taxon>Malvales</taxon>
        <taxon>Malvaceae</taxon>
        <taxon>Malvoideae</taxon>
        <taxon>Gossypium</taxon>
    </lineage>
</organism>
<protein>
    <recommendedName>
        <fullName evidence="3">DUF4283 domain-containing protein</fullName>
    </recommendedName>
</protein>
<dbReference type="PANTHER" id="PTHR31286:SF99">
    <property type="entry name" value="DUF4283 DOMAIN-CONTAINING PROTEIN"/>
    <property type="match status" value="1"/>
</dbReference>
<accession>A0A9D3WA28</accession>